<dbReference type="PANTHER" id="PTHR34984:SF1">
    <property type="entry name" value="CARBON STORAGE REGULATOR"/>
    <property type="match status" value="1"/>
</dbReference>
<dbReference type="GO" id="GO:0044781">
    <property type="term" value="P:bacterial-type flagellum organization"/>
    <property type="evidence" value="ECO:0007669"/>
    <property type="project" value="UniProtKB-KW"/>
</dbReference>
<keyword evidence="3 6" id="KW-1005">Bacterial flagellum biogenesis</keyword>
<dbReference type="Pfam" id="PF02599">
    <property type="entry name" value="CsrA"/>
    <property type="match status" value="1"/>
</dbReference>
<dbReference type="NCBIfam" id="TIGR00202">
    <property type="entry name" value="csrA"/>
    <property type="match status" value="1"/>
</dbReference>
<dbReference type="EMBL" id="AWSU01000342">
    <property type="protein sequence ID" value="ERI74179.1"/>
    <property type="molecule type" value="Genomic_DNA"/>
</dbReference>
<evidence type="ECO:0000256" key="6">
    <source>
        <dbReference type="HAMAP-Rule" id="MF_00167"/>
    </source>
</evidence>
<proteinExistence type="inferred from homology"/>
<keyword evidence="2 6" id="KW-0678">Repressor</keyword>
<evidence type="ECO:0000256" key="4">
    <source>
        <dbReference type="ARBA" id="ARBA00022845"/>
    </source>
</evidence>
<evidence type="ECO:0000256" key="3">
    <source>
        <dbReference type="ARBA" id="ARBA00022795"/>
    </source>
</evidence>
<keyword evidence="5 6" id="KW-0694">RNA-binding</keyword>
<organism evidence="7 8">
    <name type="scientific">[Clostridium] symbiosum ATCC 14940</name>
    <dbReference type="NCBI Taxonomy" id="411472"/>
    <lineage>
        <taxon>Bacteria</taxon>
        <taxon>Bacillati</taxon>
        <taxon>Bacillota</taxon>
        <taxon>Clostridia</taxon>
        <taxon>Lachnospirales</taxon>
        <taxon>Lachnospiraceae</taxon>
        <taxon>Otoolea</taxon>
    </lineage>
</organism>
<sequence>MLILQRKTGESICIGDDIRITVTDTSGDKVKLAIEAPKCIPIAREELVEAAKNNKEAAAFSADALTNLTRVLKTVNIE</sequence>
<dbReference type="GO" id="GO:0045947">
    <property type="term" value="P:negative regulation of translational initiation"/>
    <property type="evidence" value="ECO:0007669"/>
    <property type="project" value="UniProtKB-UniRule"/>
</dbReference>
<dbReference type="SUPFAM" id="SSF117130">
    <property type="entry name" value="CsrA-like"/>
    <property type="match status" value="1"/>
</dbReference>
<dbReference type="GO" id="GO:0048027">
    <property type="term" value="F:mRNA 5'-UTR binding"/>
    <property type="evidence" value="ECO:0007669"/>
    <property type="project" value="UniProtKB-UniRule"/>
</dbReference>
<comment type="subcellular location">
    <subcellularLocation>
        <location evidence="6">Cytoplasm</location>
    </subcellularLocation>
</comment>
<dbReference type="InterPro" id="IPR036107">
    <property type="entry name" value="CsrA_sf"/>
</dbReference>
<evidence type="ECO:0000313" key="8">
    <source>
        <dbReference type="Proteomes" id="UP000016491"/>
    </source>
</evidence>
<name>A0ABC9TS98_CLOSY</name>
<evidence type="ECO:0000256" key="2">
    <source>
        <dbReference type="ARBA" id="ARBA00022491"/>
    </source>
</evidence>
<dbReference type="AlphaFoldDB" id="A0ABC9TS98"/>
<evidence type="ECO:0000256" key="1">
    <source>
        <dbReference type="ARBA" id="ARBA00022490"/>
    </source>
</evidence>
<evidence type="ECO:0000313" key="7">
    <source>
        <dbReference type="EMBL" id="ERI74179.1"/>
    </source>
</evidence>
<comment type="subunit">
    <text evidence="6">Homodimer; the beta-strands of each monomer intercalate to form a hydrophobic core, while the alpha-helices form wings that extend away from the core.</text>
</comment>
<comment type="function">
    <text evidence="6">A translational regulator that binds mRNA to regulate translation initiation and/or mRNA stability. Usually binds in the 5'-UTR at or near the Shine-Dalgarno sequence preventing ribosome-binding, thus repressing translation. Its main target seems to be the major flagellin gene, while its function is anatagonized by FliW.</text>
</comment>
<comment type="similarity">
    <text evidence="6">Belongs to the CsrA/RsmA family.</text>
</comment>
<dbReference type="GO" id="GO:1902208">
    <property type="term" value="P:regulation of bacterial-type flagellum assembly"/>
    <property type="evidence" value="ECO:0007669"/>
    <property type="project" value="UniProtKB-UniRule"/>
</dbReference>
<dbReference type="InterPro" id="IPR003751">
    <property type="entry name" value="CsrA"/>
</dbReference>
<keyword evidence="1 6" id="KW-0963">Cytoplasm</keyword>
<dbReference type="Proteomes" id="UP000016491">
    <property type="component" value="Unassembled WGS sequence"/>
</dbReference>
<comment type="caution">
    <text evidence="7">The sequence shown here is derived from an EMBL/GenBank/DDBJ whole genome shotgun (WGS) entry which is preliminary data.</text>
</comment>
<reference evidence="7 8" key="1">
    <citation type="submission" date="2013-07" db="EMBL/GenBank/DDBJ databases">
        <authorList>
            <person name="Weinstock G."/>
            <person name="Sodergren E."/>
            <person name="Wylie T."/>
            <person name="Fulton L."/>
            <person name="Fulton R."/>
            <person name="Fronick C."/>
            <person name="O'Laughlin M."/>
            <person name="Godfrey J."/>
            <person name="Miner T."/>
            <person name="Herter B."/>
            <person name="Appelbaum E."/>
            <person name="Cordes M."/>
            <person name="Lek S."/>
            <person name="Wollam A."/>
            <person name="Pepin K.H."/>
            <person name="Palsikar V.B."/>
            <person name="Mitreva M."/>
            <person name="Wilson R.K."/>
        </authorList>
    </citation>
    <scope>NUCLEOTIDE SEQUENCE [LARGE SCALE GENOMIC DNA]</scope>
    <source>
        <strain evidence="7 8">ATCC 14940</strain>
    </source>
</reference>
<keyword evidence="4 6" id="KW-0810">Translation regulation</keyword>
<gene>
    <name evidence="6" type="primary">csrA</name>
    <name evidence="7" type="ORF">CLOSYM_04299</name>
</gene>
<dbReference type="RefSeq" id="WP_021641521.1">
    <property type="nucleotide sequence ID" value="NZ_KE992859.1"/>
</dbReference>
<dbReference type="HAMAP" id="MF_00167">
    <property type="entry name" value="CsrA"/>
    <property type="match status" value="1"/>
</dbReference>
<protein>
    <recommendedName>
        <fullName evidence="6">Translational regulator CsrA</fullName>
    </recommendedName>
</protein>
<dbReference type="Gene3D" id="2.60.40.4380">
    <property type="entry name" value="Translational regulator CsrA"/>
    <property type="match status" value="1"/>
</dbReference>
<accession>A0ABC9TS98</accession>
<dbReference type="PANTHER" id="PTHR34984">
    <property type="entry name" value="CARBON STORAGE REGULATOR"/>
    <property type="match status" value="1"/>
</dbReference>
<dbReference type="GO" id="GO:0005737">
    <property type="term" value="C:cytoplasm"/>
    <property type="evidence" value="ECO:0007669"/>
    <property type="project" value="UniProtKB-SubCell"/>
</dbReference>
<evidence type="ECO:0000256" key="5">
    <source>
        <dbReference type="ARBA" id="ARBA00022884"/>
    </source>
</evidence>